<dbReference type="RefSeq" id="WP_115978631.1">
    <property type="nucleotide sequence ID" value="NZ_QOHR01000003.1"/>
</dbReference>
<keyword evidence="3" id="KW-1185">Reference proteome</keyword>
<comment type="caution">
    <text evidence="2">The sequence shown here is derived from an EMBL/GenBank/DDBJ whole genome shotgun (WGS) entry which is preliminary data.</text>
</comment>
<dbReference type="AlphaFoldDB" id="A0A3D9BXN0"/>
<evidence type="ECO:0000256" key="1">
    <source>
        <dbReference type="ARBA" id="ARBA00023125"/>
    </source>
</evidence>
<accession>A0A3D9BXN0</accession>
<organism evidence="2 3">
    <name type="scientific">Rhodosalinus sediminis</name>
    <dbReference type="NCBI Taxonomy" id="1940533"/>
    <lineage>
        <taxon>Bacteria</taxon>
        <taxon>Pseudomonadati</taxon>
        <taxon>Pseudomonadota</taxon>
        <taxon>Alphaproteobacteria</taxon>
        <taxon>Rhodobacterales</taxon>
        <taxon>Paracoccaceae</taxon>
        <taxon>Rhodosalinus</taxon>
    </lineage>
</organism>
<evidence type="ECO:0000313" key="3">
    <source>
        <dbReference type="Proteomes" id="UP000257131"/>
    </source>
</evidence>
<dbReference type="SUPFAM" id="SSF56349">
    <property type="entry name" value="DNA breaking-rejoining enzymes"/>
    <property type="match status" value="1"/>
</dbReference>
<dbReference type="InterPro" id="IPR010998">
    <property type="entry name" value="Integrase_recombinase_N"/>
</dbReference>
<dbReference type="OrthoDB" id="102994at2"/>
<sequence>MSKPAINIYRGLSIYKVKNSKNWQMRVWDRKRKKYVTRSTGEASSIEAKKVAVEYGLTLLQTERLVETEFTFKHYAIKFLNQSRQRVAKQERSEGYYKSSLWAIQNEDWGLVREFGDKDVRKLRTVDYQNYIDRLSEKRPDVTASTKNTLMAAFRNVLKVARDEGVIDVIPSTPRTKQRDNPRPFFRFAPLVAKSDDAYKKLIATAE</sequence>
<dbReference type="Proteomes" id="UP000257131">
    <property type="component" value="Unassembled WGS sequence"/>
</dbReference>
<gene>
    <name evidence="2" type="ORF">DRV84_04260</name>
</gene>
<evidence type="ECO:0000313" key="2">
    <source>
        <dbReference type="EMBL" id="REC58248.1"/>
    </source>
</evidence>
<protein>
    <submittedName>
        <fullName evidence="2">Uncharacterized protein</fullName>
    </submittedName>
</protein>
<dbReference type="EMBL" id="QOHR01000003">
    <property type="protein sequence ID" value="REC58248.1"/>
    <property type="molecule type" value="Genomic_DNA"/>
</dbReference>
<name>A0A3D9BXN0_9RHOB</name>
<dbReference type="GO" id="GO:0003677">
    <property type="term" value="F:DNA binding"/>
    <property type="evidence" value="ECO:0007669"/>
    <property type="project" value="UniProtKB-KW"/>
</dbReference>
<keyword evidence="1" id="KW-0238">DNA-binding</keyword>
<proteinExistence type="predicted"/>
<dbReference type="InterPro" id="IPR011010">
    <property type="entry name" value="DNA_brk_join_enz"/>
</dbReference>
<dbReference type="Gene3D" id="1.10.150.130">
    <property type="match status" value="1"/>
</dbReference>
<reference evidence="2 3" key="1">
    <citation type="journal article" date="2017" name="Int. J. Syst. Evol. Microbiol.">
        <title>Rhodosalinus sediminis gen. nov., sp. nov., isolated from marine saltern.</title>
        <authorList>
            <person name="Guo L.Y."/>
            <person name="Ling S.K."/>
            <person name="Li C.M."/>
            <person name="Chen G.J."/>
            <person name="Du Z.J."/>
        </authorList>
    </citation>
    <scope>NUCLEOTIDE SEQUENCE [LARGE SCALE GENOMIC DNA]</scope>
    <source>
        <strain evidence="2 3">WDN1C137</strain>
    </source>
</reference>